<reference evidence="2 3" key="1">
    <citation type="submission" date="2017-02" db="EMBL/GenBank/DDBJ databases">
        <title>The new phylogeny of genus Mycobacterium.</title>
        <authorList>
            <person name="Tortoli E."/>
            <person name="Trovato A."/>
            <person name="Cirillo D.M."/>
        </authorList>
    </citation>
    <scope>NUCLEOTIDE SEQUENCE [LARGE SCALE GENOMIC DNA]</scope>
    <source>
        <strain evidence="2 3">DSM 44049</strain>
    </source>
</reference>
<dbReference type="InterPro" id="IPR000084">
    <property type="entry name" value="PE-PGRS_N"/>
</dbReference>
<dbReference type="OrthoDB" id="4753757at2"/>
<organism evidence="2 3">
    <name type="scientific">Mycobacterium intermedium</name>
    <dbReference type="NCBI Taxonomy" id="28445"/>
    <lineage>
        <taxon>Bacteria</taxon>
        <taxon>Bacillati</taxon>
        <taxon>Actinomycetota</taxon>
        <taxon>Actinomycetes</taxon>
        <taxon>Mycobacteriales</taxon>
        <taxon>Mycobacteriaceae</taxon>
        <taxon>Mycobacterium</taxon>
        <taxon>Mycobacterium simiae complex</taxon>
    </lineage>
</organism>
<dbReference type="AlphaFoldDB" id="A0A1E3S577"/>
<dbReference type="EMBL" id="MVHT01000130">
    <property type="protein sequence ID" value="ORA94336.1"/>
    <property type="molecule type" value="Genomic_DNA"/>
</dbReference>
<dbReference type="Proteomes" id="UP000192739">
    <property type="component" value="Unassembled WGS sequence"/>
</dbReference>
<keyword evidence="3" id="KW-1185">Reference proteome</keyword>
<evidence type="ECO:0000313" key="3">
    <source>
        <dbReference type="Proteomes" id="UP000192739"/>
    </source>
</evidence>
<dbReference type="Gene3D" id="1.10.287.850">
    <property type="entry name" value="HP0062-like domain"/>
    <property type="match status" value="1"/>
</dbReference>
<sequence>MAYVVADPAWMTTAASDLATIESDVSAARLVAAARTTSVVPAAADEISAAIANLMSTHALDFQAMMQNASTFHEQFTHNINAAAASYSSTESASAAAITPRVISLSEFFEYSLSGLATSTGNFIDSFGSFPNLAWDQLGTAANNALAILLWPIVYPATAITVYVVEAALAAILGGG</sequence>
<proteinExistence type="predicted"/>
<name>A0A1E3S577_MYCIE</name>
<gene>
    <name evidence="2" type="ORF">BST27_28130</name>
</gene>
<evidence type="ECO:0000313" key="2">
    <source>
        <dbReference type="EMBL" id="ORA94336.1"/>
    </source>
</evidence>
<dbReference type="Pfam" id="PF00934">
    <property type="entry name" value="PE"/>
    <property type="match status" value="1"/>
</dbReference>
<accession>A0A1E3S577</accession>
<dbReference type="RefSeq" id="WP_069422201.1">
    <property type="nucleotide sequence ID" value="NZ_CBCRZH010000094.1"/>
</dbReference>
<evidence type="ECO:0000259" key="1">
    <source>
        <dbReference type="Pfam" id="PF00934"/>
    </source>
</evidence>
<comment type="caution">
    <text evidence="2">The sequence shown here is derived from an EMBL/GenBank/DDBJ whole genome shotgun (WGS) entry which is preliminary data.</text>
</comment>
<dbReference type="InterPro" id="IPR038332">
    <property type="entry name" value="PPE_sf"/>
</dbReference>
<feature type="domain" description="PE" evidence="1">
    <location>
        <begin position="4"/>
        <end position="93"/>
    </location>
</feature>
<protein>
    <submittedName>
        <fullName evidence="2">PE family protein</fullName>
    </submittedName>
</protein>
<dbReference type="SUPFAM" id="SSF140459">
    <property type="entry name" value="PE/PPE dimer-like"/>
    <property type="match status" value="1"/>
</dbReference>